<dbReference type="AlphaFoldDB" id="A0A0F9PF53"/>
<name>A0A0F9PF53_9ZZZZ</name>
<proteinExistence type="predicted"/>
<organism evidence="1">
    <name type="scientific">marine sediment metagenome</name>
    <dbReference type="NCBI Taxonomy" id="412755"/>
    <lineage>
        <taxon>unclassified sequences</taxon>
        <taxon>metagenomes</taxon>
        <taxon>ecological metagenomes</taxon>
    </lineage>
</organism>
<accession>A0A0F9PF53</accession>
<comment type="caution">
    <text evidence="1">The sequence shown here is derived from an EMBL/GenBank/DDBJ whole genome shotgun (WGS) entry which is preliminary data.</text>
</comment>
<reference evidence="1" key="1">
    <citation type="journal article" date="2015" name="Nature">
        <title>Complex archaea that bridge the gap between prokaryotes and eukaryotes.</title>
        <authorList>
            <person name="Spang A."/>
            <person name="Saw J.H."/>
            <person name="Jorgensen S.L."/>
            <person name="Zaremba-Niedzwiedzka K."/>
            <person name="Martijn J."/>
            <person name="Lind A.E."/>
            <person name="van Eijk R."/>
            <person name="Schleper C."/>
            <person name="Guy L."/>
            <person name="Ettema T.J."/>
        </authorList>
    </citation>
    <scope>NUCLEOTIDE SEQUENCE</scope>
</reference>
<gene>
    <name evidence="1" type="ORF">LCGC14_0834140</name>
</gene>
<protein>
    <submittedName>
        <fullName evidence="1">Uncharacterized protein</fullName>
    </submittedName>
</protein>
<sequence>MAVVISPSEVQILLQIDDKYPFISDAIPIIQNTIDSYFSNTSWVTDGYPVSLKRPTTMLIKQLMDNPGAIWREEIGDDETEFRGVDLSKVFSGLDNLKTNKTAARANFFNLESINTNLGIPNG</sequence>
<dbReference type="EMBL" id="LAZR01002407">
    <property type="protein sequence ID" value="KKN30435.1"/>
    <property type="molecule type" value="Genomic_DNA"/>
</dbReference>
<evidence type="ECO:0000313" key="1">
    <source>
        <dbReference type="EMBL" id="KKN30435.1"/>
    </source>
</evidence>